<feature type="transmembrane region" description="Helical" evidence="1">
    <location>
        <begin position="12"/>
        <end position="35"/>
    </location>
</feature>
<feature type="transmembrane region" description="Helical" evidence="1">
    <location>
        <begin position="139"/>
        <end position="166"/>
    </location>
</feature>
<keyword evidence="1" id="KW-0812">Transmembrane</keyword>
<name>A0A914BJS9_PATMI</name>
<reference evidence="2" key="1">
    <citation type="submission" date="2022-11" db="UniProtKB">
        <authorList>
            <consortium name="EnsemblMetazoa"/>
        </authorList>
    </citation>
    <scope>IDENTIFICATION</scope>
</reference>
<evidence type="ECO:0000256" key="1">
    <source>
        <dbReference type="SAM" id="Phobius"/>
    </source>
</evidence>
<dbReference type="RefSeq" id="XP_038076071.1">
    <property type="nucleotide sequence ID" value="XM_038220143.1"/>
</dbReference>
<dbReference type="AlphaFoldDB" id="A0A914BJS9"/>
<dbReference type="PANTHER" id="PTHR36694:SF11">
    <property type="entry name" value="LP21121P-RELATED"/>
    <property type="match status" value="1"/>
</dbReference>
<dbReference type="PANTHER" id="PTHR36694">
    <property type="entry name" value="PASIFLORA 1, ISOFORM A-RELATED"/>
    <property type="match status" value="1"/>
</dbReference>
<evidence type="ECO:0000313" key="2">
    <source>
        <dbReference type="EnsemblMetazoa" id="XP_038076071.1"/>
    </source>
</evidence>
<organism evidence="2 3">
    <name type="scientific">Patiria miniata</name>
    <name type="common">Bat star</name>
    <name type="synonym">Asterina miniata</name>
    <dbReference type="NCBI Taxonomy" id="46514"/>
    <lineage>
        <taxon>Eukaryota</taxon>
        <taxon>Metazoa</taxon>
        <taxon>Echinodermata</taxon>
        <taxon>Eleutherozoa</taxon>
        <taxon>Asterozoa</taxon>
        <taxon>Asteroidea</taxon>
        <taxon>Valvatacea</taxon>
        <taxon>Valvatida</taxon>
        <taxon>Asterinidae</taxon>
        <taxon>Patiria</taxon>
    </lineage>
</organism>
<dbReference type="OrthoDB" id="10002163at2759"/>
<accession>A0A914BJS9</accession>
<evidence type="ECO:0000313" key="3">
    <source>
        <dbReference type="Proteomes" id="UP000887568"/>
    </source>
</evidence>
<feature type="transmembrane region" description="Helical" evidence="1">
    <location>
        <begin position="86"/>
        <end position="112"/>
    </location>
</feature>
<keyword evidence="1" id="KW-1133">Transmembrane helix</keyword>
<keyword evidence="1" id="KW-0472">Membrane</keyword>
<sequence>MPIMNRCCCCDVRSGTFVVAIWTMIAAAGSLIASVRAWANLPDGYIEITGSHLTAYYVITIIVQAGIELGAVCLVFGAIKYKKELLLPYLVAQGLAIFVDIILVIILIVVVANGNISMFNFLDITVDVTDPDVIQAYRIAYGIVAAALAVSVLIALLCFFCVVSFFQQLRDGCHDGTLLSVNQDCQPIMSPQQKQGYYTSC</sequence>
<protein>
    <submittedName>
        <fullName evidence="2">Uncharacterized protein</fullName>
    </submittedName>
</protein>
<proteinExistence type="predicted"/>
<dbReference type="OMA" id="AYFTHCC"/>
<dbReference type="GeneID" id="119744274"/>
<dbReference type="Proteomes" id="UP000887568">
    <property type="component" value="Unplaced"/>
</dbReference>
<dbReference type="EnsemblMetazoa" id="XM_038220143.1">
    <property type="protein sequence ID" value="XP_038076071.1"/>
    <property type="gene ID" value="LOC119744274"/>
</dbReference>
<keyword evidence="3" id="KW-1185">Reference proteome</keyword>
<feature type="transmembrane region" description="Helical" evidence="1">
    <location>
        <begin position="55"/>
        <end position="79"/>
    </location>
</feature>